<comment type="caution">
    <text evidence="1">The sequence shown here is derived from an EMBL/GenBank/DDBJ whole genome shotgun (WGS) entry which is preliminary data.</text>
</comment>
<protein>
    <submittedName>
        <fullName evidence="1">Uncharacterized protein</fullName>
    </submittedName>
</protein>
<sequence>MLWSARQRWTCPGWRTPTPNPDWVDDEVLLGYAALDGYTVMVLGFQGKQFQAEFDTVFTRAVEKVRGLT</sequence>
<dbReference type="EMBL" id="PUIO01000059">
    <property type="protein sequence ID" value="PQP17129.1"/>
    <property type="molecule type" value="Genomic_DNA"/>
</dbReference>
<proteinExistence type="predicted"/>
<evidence type="ECO:0000313" key="1">
    <source>
        <dbReference type="EMBL" id="PQP17129.1"/>
    </source>
</evidence>
<reference evidence="2" key="1">
    <citation type="submission" date="2018-02" db="EMBL/GenBank/DDBJ databases">
        <title>Draft genome sequencing of Rhodococcus opacus KU647198.</title>
        <authorList>
            <person name="Zheng B.-X."/>
        </authorList>
    </citation>
    <scope>NUCLEOTIDE SEQUENCE [LARGE SCALE GENOMIC DNA]</scope>
    <source>
        <strain evidence="2">04-OD7</strain>
    </source>
</reference>
<evidence type="ECO:0000313" key="2">
    <source>
        <dbReference type="Proteomes" id="UP000239290"/>
    </source>
</evidence>
<accession>A0A2S8IR11</accession>
<name>A0A2S8IR11_RHOOP</name>
<dbReference type="Proteomes" id="UP000239290">
    <property type="component" value="Unassembled WGS sequence"/>
</dbReference>
<dbReference type="RefSeq" id="WP_105421711.1">
    <property type="nucleotide sequence ID" value="NZ_PUIO01000059.1"/>
</dbReference>
<gene>
    <name evidence="1" type="ORF">C5613_35250</name>
</gene>
<organism evidence="1 2">
    <name type="scientific">Rhodococcus opacus</name>
    <name type="common">Nocardia opaca</name>
    <dbReference type="NCBI Taxonomy" id="37919"/>
    <lineage>
        <taxon>Bacteria</taxon>
        <taxon>Bacillati</taxon>
        <taxon>Actinomycetota</taxon>
        <taxon>Actinomycetes</taxon>
        <taxon>Mycobacteriales</taxon>
        <taxon>Nocardiaceae</taxon>
        <taxon>Rhodococcus</taxon>
    </lineage>
</organism>
<dbReference type="AlphaFoldDB" id="A0A2S8IR11"/>